<keyword evidence="11" id="KW-1185">Reference proteome</keyword>
<dbReference type="InterPro" id="IPR050545">
    <property type="entry name" value="Mycobact_MmpL"/>
</dbReference>
<feature type="transmembrane region" description="Helical" evidence="8">
    <location>
        <begin position="280"/>
        <end position="301"/>
    </location>
</feature>
<name>A0A370B6H2_9ACTN</name>
<feature type="transmembrane region" description="Helical" evidence="8">
    <location>
        <begin position="202"/>
        <end position="225"/>
    </location>
</feature>
<keyword evidence="4 8" id="KW-0812">Transmembrane</keyword>
<gene>
    <name evidence="10" type="ORF">DVH02_27670</name>
</gene>
<dbReference type="GO" id="GO:0005886">
    <property type="term" value="C:plasma membrane"/>
    <property type="evidence" value="ECO:0007669"/>
    <property type="project" value="UniProtKB-SubCell"/>
</dbReference>
<feature type="transmembrane region" description="Helical" evidence="8">
    <location>
        <begin position="367"/>
        <end position="389"/>
    </location>
</feature>
<dbReference type="Pfam" id="PF03176">
    <property type="entry name" value="MMPL"/>
    <property type="match status" value="1"/>
</dbReference>
<feature type="transmembrane region" description="Helical" evidence="8">
    <location>
        <begin position="307"/>
        <end position="331"/>
    </location>
</feature>
<comment type="subcellular location">
    <subcellularLocation>
        <location evidence="1">Cell membrane</location>
        <topology evidence="1">Multi-pass membrane protein</topology>
    </subcellularLocation>
</comment>
<sequence>MFERLAELAIRRSRLILVVATVVVALMGVLGAGAFGKLLGGGFDDPASQSSRAAKVIDEKFGGETNLVLLVRAKEGRVDAPAAARGGASLVADLKKEKTLTNVVSYWETNSPDLRSRDGREAMVLAHVTGDETERRDNAKELIATYSGTYKDAVEVQAGGGAAVGSDLGTQVVDDLILAEAIAIPLTLVLLLFIFGSVVAALLPLAIATIAIVGSFAELFVLGSITDVADTATNLTTALGLGLGIDYALLMVSRFREQLAAGSSVDDAVRRTVSTAGRTVAFSAATVAAALAALLVFPQYFLRSFGFAGVGVVAIAALGTLFVMPALLAVLGHRVNSGRLPWARKDRSADRDPMWGRLARTVMRRPGVTALPVLAVLLLAASPLLGITFGTPDERVLPEDSGSRQVSTALRENFDGSEDMALNIVIDTSVAKAPLESYATELAALKGVTRVEASTGTYAQGEATPPGPANAAFGRPDAQRISVVSGLEPKSDAAQDLVEKVRAVTPPPGSQALVGGNDAALVDS</sequence>
<feature type="transmembrane region" description="Helical" evidence="8">
    <location>
        <begin position="176"/>
        <end position="195"/>
    </location>
</feature>
<feature type="region of interest" description="Disordered" evidence="7">
    <location>
        <begin position="502"/>
        <end position="524"/>
    </location>
</feature>
<comment type="similarity">
    <text evidence="2">Belongs to the resistance-nodulation-cell division (RND) (TC 2.A.6) family. MmpL subfamily.</text>
</comment>
<evidence type="ECO:0000256" key="6">
    <source>
        <dbReference type="ARBA" id="ARBA00023136"/>
    </source>
</evidence>
<dbReference type="AlphaFoldDB" id="A0A370B6H2"/>
<dbReference type="RefSeq" id="WP_114626585.1">
    <property type="nucleotide sequence ID" value="NZ_QQNA01000257.1"/>
</dbReference>
<feature type="region of interest" description="Disordered" evidence="7">
    <location>
        <begin position="457"/>
        <end position="476"/>
    </location>
</feature>
<feature type="transmembrane region" description="Helical" evidence="8">
    <location>
        <begin position="231"/>
        <end position="250"/>
    </location>
</feature>
<evidence type="ECO:0000313" key="11">
    <source>
        <dbReference type="Proteomes" id="UP000253741"/>
    </source>
</evidence>
<keyword evidence="6 8" id="KW-0472">Membrane</keyword>
<proteinExistence type="inferred from homology"/>
<feature type="transmembrane region" description="Helical" evidence="8">
    <location>
        <begin position="15"/>
        <end position="36"/>
    </location>
</feature>
<dbReference type="PANTHER" id="PTHR33406">
    <property type="entry name" value="MEMBRANE PROTEIN MJ1562-RELATED"/>
    <property type="match status" value="1"/>
</dbReference>
<protein>
    <submittedName>
        <fullName evidence="10">MMPL family transporter</fullName>
    </submittedName>
</protein>
<dbReference type="EMBL" id="QQNA01000257">
    <property type="protein sequence ID" value="RDG35005.1"/>
    <property type="molecule type" value="Genomic_DNA"/>
</dbReference>
<evidence type="ECO:0000256" key="2">
    <source>
        <dbReference type="ARBA" id="ARBA00010157"/>
    </source>
</evidence>
<evidence type="ECO:0000256" key="7">
    <source>
        <dbReference type="SAM" id="MobiDB-lite"/>
    </source>
</evidence>
<organism evidence="10 11">
    <name type="scientific">Streptomyces corynorhini</name>
    <dbReference type="NCBI Taxonomy" id="2282652"/>
    <lineage>
        <taxon>Bacteria</taxon>
        <taxon>Bacillati</taxon>
        <taxon>Actinomycetota</taxon>
        <taxon>Actinomycetes</taxon>
        <taxon>Kitasatosporales</taxon>
        <taxon>Streptomycetaceae</taxon>
        <taxon>Streptomyces</taxon>
    </lineage>
</organism>
<comment type="caution">
    <text evidence="10">The sequence shown here is derived from an EMBL/GenBank/DDBJ whole genome shotgun (WGS) entry which is preliminary data.</text>
</comment>
<evidence type="ECO:0000313" key="10">
    <source>
        <dbReference type="EMBL" id="RDG35005.1"/>
    </source>
</evidence>
<evidence type="ECO:0000256" key="3">
    <source>
        <dbReference type="ARBA" id="ARBA00022475"/>
    </source>
</evidence>
<feature type="domain" description="SSD" evidence="9">
    <location>
        <begin position="201"/>
        <end position="330"/>
    </location>
</feature>
<dbReference type="PANTHER" id="PTHR33406:SF11">
    <property type="entry name" value="MEMBRANE PROTEIN SCO6666-RELATED"/>
    <property type="match status" value="1"/>
</dbReference>
<dbReference type="InterPro" id="IPR004869">
    <property type="entry name" value="MMPL_dom"/>
</dbReference>
<dbReference type="InterPro" id="IPR000731">
    <property type="entry name" value="SSD"/>
</dbReference>
<evidence type="ECO:0000256" key="8">
    <source>
        <dbReference type="SAM" id="Phobius"/>
    </source>
</evidence>
<dbReference type="Proteomes" id="UP000253741">
    <property type="component" value="Unassembled WGS sequence"/>
</dbReference>
<dbReference type="Gene3D" id="1.20.1640.10">
    <property type="entry name" value="Multidrug efflux transporter AcrB transmembrane domain"/>
    <property type="match status" value="1"/>
</dbReference>
<evidence type="ECO:0000259" key="9">
    <source>
        <dbReference type="PROSITE" id="PS50156"/>
    </source>
</evidence>
<accession>A0A370B6H2</accession>
<evidence type="ECO:0000256" key="1">
    <source>
        <dbReference type="ARBA" id="ARBA00004651"/>
    </source>
</evidence>
<evidence type="ECO:0000256" key="4">
    <source>
        <dbReference type="ARBA" id="ARBA00022692"/>
    </source>
</evidence>
<dbReference type="SUPFAM" id="SSF82866">
    <property type="entry name" value="Multidrug efflux transporter AcrB transmembrane domain"/>
    <property type="match status" value="1"/>
</dbReference>
<dbReference type="OrthoDB" id="7051771at2"/>
<evidence type="ECO:0000256" key="5">
    <source>
        <dbReference type="ARBA" id="ARBA00022989"/>
    </source>
</evidence>
<keyword evidence="5 8" id="KW-1133">Transmembrane helix</keyword>
<feature type="non-terminal residue" evidence="10">
    <location>
        <position position="524"/>
    </location>
</feature>
<keyword evidence="3" id="KW-1003">Cell membrane</keyword>
<reference evidence="10 11" key="1">
    <citation type="submission" date="2018-07" db="EMBL/GenBank/DDBJ databases">
        <title>Streptomyces species from bats.</title>
        <authorList>
            <person name="Dunlap C."/>
        </authorList>
    </citation>
    <scope>NUCLEOTIDE SEQUENCE [LARGE SCALE GENOMIC DNA]</scope>
    <source>
        <strain evidence="10 11">AC230</strain>
    </source>
</reference>
<dbReference type="PROSITE" id="PS50156">
    <property type="entry name" value="SSD"/>
    <property type="match status" value="1"/>
</dbReference>